<protein>
    <submittedName>
        <fullName evidence="1">Uncharacterized protein</fullName>
    </submittedName>
</protein>
<dbReference type="RefSeq" id="WP_259543431.1">
    <property type="nucleotide sequence ID" value="NZ_JANLCJ010000429.1"/>
</dbReference>
<name>A0ABT2HB05_9MICO</name>
<keyword evidence="2" id="KW-1185">Reference proteome</keyword>
<evidence type="ECO:0000313" key="2">
    <source>
        <dbReference type="Proteomes" id="UP001165586"/>
    </source>
</evidence>
<comment type="caution">
    <text evidence="1">The sequence shown here is derived from an EMBL/GenBank/DDBJ whole genome shotgun (WGS) entry which is preliminary data.</text>
</comment>
<gene>
    <name evidence="1" type="ORF">N1032_25660</name>
</gene>
<reference evidence="1" key="1">
    <citation type="submission" date="2022-08" db="EMBL/GenBank/DDBJ databases">
        <authorList>
            <person name="Deng Y."/>
            <person name="Han X.-F."/>
            <person name="Zhang Y.-Q."/>
        </authorList>
    </citation>
    <scope>NUCLEOTIDE SEQUENCE</scope>
    <source>
        <strain evidence="1">CPCC 203386</strain>
    </source>
</reference>
<sequence>TGNTQTITLKVGETYKGITQRVAADGSALGGTGIGCKFTPASSDTVASYVYDGGNNVTITAKAVGTVDYLLESGDTSAHRTIHIVVS</sequence>
<dbReference type="EMBL" id="JANLCJ010000429">
    <property type="protein sequence ID" value="MCS5737118.1"/>
    <property type="molecule type" value="Genomic_DNA"/>
</dbReference>
<dbReference type="Proteomes" id="UP001165586">
    <property type="component" value="Unassembled WGS sequence"/>
</dbReference>
<proteinExistence type="predicted"/>
<accession>A0ABT2HB05</accession>
<evidence type="ECO:0000313" key="1">
    <source>
        <dbReference type="EMBL" id="MCS5737118.1"/>
    </source>
</evidence>
<organism evidence="1 2">
    <name type="scientific">Herbiconiux daphne</name>
    <dbReference type="NCBI Taxonomy" id="2970914"/>
    <lineage>
        <taxon>Bacteria</taxon>
        <taxon>Bacillati</taxon>
        <taxon>Actinomycetota</taxon>
        <taxon>Actinomycetes</taxon>
        <taxon>Micrococcales</taxon>
        <taxon>Microbacteriaceae</taxon>
        <taxon>Herbiconiux</taxon>
    </lineage>
</organism>
<feature type="non-terminal residue" evidence="1">
    <location>
        <position position="1"/>
    </location>
</feature>